<evidence type="ECO:0000256" key="2">
    <source>
        <dbReference type="SAM" id="Phobius"/>
    </source>
</evidence>
<reference evidence="5" key="1">
    <citation type="journal article" date="2015" name="Nat. Genet.">
        <title>The genome and transcriptome of the zoonotic hookworm Ancylostoma ceylanicum identify infection-specific gene families.</title>
        <authorList>
            <person name="Schwarz E.M."/>
            <person name="Hu Y."/>
            <person name="Antoshechkin I."/>
            <person name="Miller M.M."/>
            <person name="Sternberg P.W."/>
            <person name="Aroian R.V."/>
        </authorList>
    </citation>
    <scope>NUCLEOTIDE SEQUENCE</scope>
    <source>
        <strain evidence="5">HY135</strain>
    </source>
</reference>
<protein>
    <recommendedName>
        <fullName evidence="3">Nematode cuticle collagen N-terminal domain-containing protein</fullName>
    </recommendedName>
</protein>
<comment type="caution">
    <text evidence="4">The sequence shown here is derived from an EMBL/GenBank/DDBJ whole genome shotgun (WGS) entry which is preliminary data.</text>
</comment>
<evidence type="ECO:0000313" key="5">
    <source>
        <dbReference type="Proteomes" id="UP000024635"/>
    </source>
</evidence>
<proteinExistence type="predicted"/>
<name>A0A016WFG3_9BILA</name>
<dbReference type="Pfam" id="PF01484">
    <property type="entry name" value="Col_cuticle_N"/>
    <property type="match status" value="1"/>
</dbReference>
<dbReference type="PROSITE" id="PS51257">
    <property type="entry name" value="PROKAR_LIPOPROTEIN"/>
    <property type="match status" value="1"/>
</dbReference>
<dbReference type="GO" id="GO:0042302">
    <property type="term" value="F:structural constituent of cuticle"/>
    <property type="evidence" value="ECO:0007669"/>
    <property type="project" value="InterPro"/>
</dbReference>
<evidence type="ECO:0000259" key="3">
    <source>
        <dbReference type="Pfam" id="PF01484"/>
    </source>
</evidence>
<evidence type="ECO:0000256" key="1">
    <source>
        <dbReference type="ARBA" id="ARBA00022737"/>
    </source>
</evidence>
<keyword evidence="2" id="KW-0472">Membrane</keyword>
<keyword evidence="1" id="KW-0677">Repeat</keyword>
<gene>
    <name evidence="4" type="primary">Acey_s0722.g1829</name>
    <name evidence="4" type="ORF">Y032_0722g1829</name>
</gene>
<dbReference type="EMBL" id="JARK01000322">
    <property type="protein sequence ID" value="EYC38356.1"/>
    <property type="molecule type" value="Genomic_DNA"/>
</dbReference>
<keyword evidence="2" id="KW-0812">Transmembrane</keyword>
<keyword evidence="2" id="KW-1133">Transmembrane helix</keyword>
<sequence>MGVEKPIMVVASTGAILAMIACLVAIPSLYREINEIHDMPIASSKSRWNLHGPFHFPSWRNGYRRSA</sequence>
<accession>A0A016WFG3</accession>
<dbReference type="InterPro" id="IPR002486">
    <property type="entry name" value="Col_cuticle_N"/>
</dbReference>
<feature type="domain" description="Nematode cuticle collagen N-terminal" evidence="3">
    <location>
        <begin position="10"/>
        <end position="38"/>
    </location>
</feature>
<dbReference type="Proteomes" id="UP000024635">
    <property type="component" value="Unassembled WGS sequence"/>
</dbReference>
<feature type="transmembrane region" description="Helical" evidence="2">
    <location>
        <begin position="6"/>
        <end position="30"/>
    </location>
</feature>
<organism evidence="4 5">
    <name type="scientific">Ancylostoma ceylanicum</name>
    <dbReference type="NCBI Taxonomy" id="53326"/>
    <lineage>
        <taxon>Eukaryota</taxon>
        <taxon>Metazoa</taxon>
        <taxon>Ecdysozoa</taxon>
        <taxon>Nematoda</taxon>
        <taxon>Chromadorea</taxon>
        <taxon>Rhabditida</taxon>
        <taxon>Rhabditina</taxon>
        <taxon>Rhabditomorpha</taxon>
        <taxon>Strongyloidea</taxon>
        <taxon>Ancylostomatidae</taxon>
        <taxon>Ancylostomatinae</taxon>
        <taxon>Ancylostoma</taxon>
    </lineage>
</organism>
<evidence type="ECO:0000313" key="4">
    <source>
        <dbReference type="EMBL" id="EYC38356.1"/>
    </source>
</evidence>
<dbReference type="AlphaFoldDB" id="A0A016WFG3"/>
<keyword evidence="5" id="KW-1185">Reference proteome</keyword>